<protein>
    <submittedName>
        <fullName evidence="3">AIPR family protein</fullName>
    </submittedName>
</protein>
<organism evidence="3 4">
    <name type="scientific">Grylomicrobium aquisgranensis</name>
    <dbReference type="NCBI Taxonomy" id="2926318"/>
    <lineage>
        <taxon>Bacteria</taxon>
        <taxon>Bacillati</taxon>
        <taxon>Bacillota</taxon>
        <taxon>Erysipelotrichia</taxon>
        <taxon>Erysipelotrichales</taxon>
        <taxon>Erysipelotrichaceae</taxon>
        <taxon>Grylomicrobium</taxon>
    </lineage>
</organism>
<feature type="domain" description="Abortive infection phage resistance protein N-terminal" evidence="2">
    <location>
        <begin position="32"/>
        <end position="179"/>
    </location>
</feature>
<reference evidence="3 4" key="1">
    <citation type="submission" date="2022-03" db="EMBL/GenBank/DDBJ databases">
        <title>Novel taxa within the pig intestine.</title>
        <authorList>
            <person name="Wylensek D."/>
            <person name="Bishof K."/>
            <person name="Afrizal A."/>
            <person name="Clavel T."/>
        </authorList>
    </citation>
    <scope>NUCLEOTIDE SEQUENCE [LARGE SCALE GENOMIC DNA]</scope>
    <source>
        <strain evidence="3 4">CLA-KB-P133</strain>
    </source>
</reference>
<dbReference type="AlphaFoldDB" id="A0AB35U2W3"/>
<dbReference type="Proteomes" id="UP001286174">
    <property type="component" value="Unassembled WGS sequence"/>
</dbReference>
<dbReference type="EMBL" id="JALBUR010000023">
    <property type="protein sequence ID" value="MDX8420143.1"/>
    <property type="molecule type" value="Genomic_DNA"/>
</dbReference>
<dbReference type="InterPro" id="IPR055101">
    <property type="entry name" value="AIPR_N"/>
</dbReference>
<keyword evidence="4" id="KW-1185">Reference proteome</keyword>
<comment type="caution">
    <text evidence="3">The sequence shown here is derived from an EMBL/GenBank/DDBJ whole genome shotgun (WGS) entry which is preliminary data.</text>
</comment>
<sequence length="584" mass="67488">MDQKLLDFYHEFNDEVKQYMIDHANTNMSAAFKEVFLSYLNENEVTTLADTTLVEFKKDSENMRLDGYAYSEYFHSLTLLVCKCDSKPEPEMLWKKDIDKFVRKAVKFLKTCDTDTFDDLEPTSDGYQAYEAIKAVASEIETVNVIFITNDTAKNYVPDDMKFRRIPIKFDIYDIEKLYHLVLSGDVEYKPLIIRLKNKYHQELPMIKVPGENKIYDCFVGVIPGSLLAHIYKDEGQDLIQKNVRSYLQATGKVNKGIKVSLAKEPEMFMAYNNGISTIADSIEVDEKKSGNGIVSIKEITGWQIVNGGQTTASIYNAYQNKLPLDAVNVQVKLSVIKDQERAVEIASNISKYANSQNKINMSDFNANDEYHIKMEQISRRTFIPVEKGKETEQWFYERARGQYMVELNRQSTPKAKKEFKERIPKKRCVSKTVAAKCLMAYMGYPYYVSKGLESNFVIFSDMVKSGQVPQPTQAVYIDMIAKVILFQQCDKIVASLNFGGYKAQINYYVMALIGKYYENLFDTNYIWKNQMISPEMVNVIEDLALKVWNHFQNPVVRGINISQWCKKEDCWTLLQSRFENNEL</sequence>
<name>A0AB35U2W3_9FIRM</name>
<evidence type="ECO:0000313" key="3">
    <source>
        <dbReference type="EMBL" id="MDX8420143.1"/>
    </source>
</evidence>
<dbReference type="Pfam" id="PF10592">
    <property type="entry name" value="AIPR"/>
    <property type="match status" value="1"/>
</dbReference>
<evidence type="ECO:0000259" key="1">
    <source>
        <dbReference type="Pfam" id="PF10592"/>
    </source>
</evidence>
<gene>
    <name evidence="3" type="ORF">MOZ60_08560</name>
</gene>
<evidence type="ECO:0000259" key="2">
    <source>
        <dbReference type="Pfam" id="PF22879"/>
    </source>
</evidence>
<proteinExistence type="predicted"/>
<feature type="domain" description="Abortive phage infection protein C-terminal" evidence="1">
    <location>
        <begin position="242"/>
        <end position="555"/>
    </location>
</feature>
<dbReference type="InterPro" id="IPR018891">
    <property type="entry name" value="AIPR_C"/>
</dbReference>
<dbReference type="Pfam" id="PF22879">
    <property type="entry name" value="AIPR_N"/>
    <property type="match status" value="1"/>
</dbReference>
<dbReference type="RefSeq" id="WP_370596363.1">
    <property type="nucleotide sequence ID" value="NZ_JALBUR010000023.1"/>
</dbReference>
<evidence type="ECO:0000313" key="4">
    <source>
        <dbReference type="Proteomes" id="UP001286174"/>
    </source>
</evidence>
<accession>A0AB35U2W3</accession>